<name>A0A0G4GHX1_9ALVE</name>
<reference evidence="4" key="1">
    <citation type="submission" date="2014-11" db="EMBL/GenBank/DDBJ databases">
        <authorList>
            <person name="Otto D Thomas"/>
            <person name="Naeem Raeece"/>
        </authorList>
    </citation>
    <scope>NUCLEOTIDE SEQUENCE</scope>
</reference>
<dbReference type="SUPFAM" id="SSF46785">
    <property type="entry name" value="Winged helix' DNA-binding domain"/>
    <property type="match status" value="1"/>
</dbReference>
<keyword evidence="1" id="KW-0967">Endosome</keyword>
<dbReference type="GO" id="GO:0043130">
    <property type="term" value="F:ubiquitin binding"/>
    <property type="evidence" value="ECO:0007669"/>
    <property type="project" value="UniProtKB-UniRule"/>
</dbReference>
<dbReference type="GO" id="GO:0000814">
    <property type="term" value="C:ESCRT II complex"/>
    <property type="evidence" value="ECO:0007669"/>
    <property type="project" value="UniProtKB-UniRule"/>
</dbReference>
<comment type="subcellular location">
    <subcellularLocation>
        <location evidence="1">Cytoplasm</location>
    </subcellularLocation>
    <subcellularLocation>
        <location evidence="1">Endosome</location>
    </subcellularLocation>
</comment>
<feature type="compositionally biased region" description="Basic and acidic residues" evidence="3">
    <location>
        <begin position="292"/>
        <end position="305"/>
    </location>
</feature>
<keyword evidence="2" id="KW-0175">Coiled coil</keyword>
<evidence type="ECO:0000313" key="4">
    <source>
        <dbReference type="EMBL" id="CEM29323.1"/>
    </source>
</evidence>
<evidence type="ECO:0000256" key="2">
    <source>
        <dbReference type="SAM" id="Coils"/>
    </source>
</evidence>
<evidence type="ECO:0000256" key="3">
    <source>
        <dbReference type="SAM" id="MobiDB-lite"/>
    </source>
</evidence>
<keyword evidence="1" id="KW-0963">Cytoplasm</keyword>
<dbReference type="InterPro" id="IPR036388">
    <property type="entry name" value="WH-like_DNA-bd_sf"/>
</dbReference>
<dbReference type="AlphaFoldDB" id="A0A0G4GHX1"/>
<feature type="coiled-coil region" evidence="2">
    <location>
        <begin position="146"/>
        <end position="183"/>
    </location>
</feature>
<dbReference type="InterPro" id="IPR040608">
    <property type="entry name" value="Snf8/Vps36"/>
</dbReference>
<proteinExistence type="inferred from homology"/>
<keyword evidence="1" id="KW-0653">Protein transport</keyword>
<dbReference type="InterPro" id="IPR036390">
    <property type="entry name" value="WH_DNA-bd_sf"/>
</dbReference>
<dbReference type="Gene3D" id="6.10.140.260">
    <property type="match status" value="1"/>
</dbReference>
<comment type="function">
    <text evidence="1">Component of the ESCRT-II complex (endosomal sorting complex required for transport II), which is required for multivesicular body (MVB) formation and sorting of endosomal cargo proteins into MVBs.</text>
</comment>
<comment type="similarity">
    <text evidence="1">Belongs to the VPS36 family.</text>
</comment>
<comment type="subunit">
    <text evidence="1">Component of the endosomal sorting complex required for transport II (ESCRT-II).</text>
</comment>
<dbReference type="PANTHER" id="PTHR13128">
    <property type="entry name" value="VACUOLAR PROTEIN-SORTING-ASSOCIATED PROTEIN 36"/>
    <property type="match status" value="1"/>
</dbReference>
<sequence length="472" mass="51473">MPIESVSAVDEQLKEPHPYRGEAEAWRTSAVRVKPAPDGEYANAKNLRVSSHRVYWQMAETEELCWQEMRLDQLGSVSLKRNWFSNPKAVLTESNKQVHSLRFESEQELTDFLRHAQASLGARGWTAGGFEVQRRVGLDRVLRMNANRMENQKETVSDALGDLESLRQNAEQMAVVARRIARETEESAKAEAGGGKTERERDEMRALLVQFGLANPQVLSMSSASRELAVGEAAYLDQLSSEVAAFARRLLSGNTAAGPSAASEVKSEKRGSQGGSETGAAQGEGEMCAEGEGEKEKAEEKKKWGEVEGSGSAGVILLHDLYCLFNRARGTDLISPEDLRAAVDKFEDSQSNAGLRLRKMRGGALAVQLESFDDAAVSRALQRLISEQEEQQKAAAKEGEEGGSEIEQTSACMGVTAMQLASLWKVSLPLAQLMLLEAEAGGSLCRDDSISGLYFFPNRFGSFKTNNGSVSA</sequence>
<dbReference type="InterPro" id="IPR037855">
    <property type="entry name" value="Vps36"/>
</dbReference>
<dbReference type="GO" id="GO:0032266">
    <property type="term" value="F:phosphatidylinositol-3-phosphate binding"/>
    <property type="evidence" value="ECO:0007669"/>
    <property type="project" value="UniProtKB-UniRule"/>
</dbReference>
<protein>
    <recommendedName>
        <fullName evidence="1">Vacuolar protein-sorting-associated protein 36</fullName>
    </recommendedName>
    <alternativeName>
        <fullName evidence="1">ESCRT-II complex subunit VPS36</fullName>
    </alternativeName>
</protein>
<evidence type="ECO:0000256" key="1">
    <source>
        <dbReference type="RuleBase" id="RU367095"/>
    </source>
</evidence>
<dbReference type="Gene3D" id="1.10.10.10">
    <property type="entry name" value="Winged helix-like DNA-binding domain superfamily/Winged helix DNA-binding domain"/>
    <property type="match status" value="2"/>
</dbReference>
<keyword evidence="1" id="KW-0813">Transport</keyword>
<dbReference type="EMBL" id="CDMZ01001226">
    <property type="protein sequence ID" value="CEM29323.1"/>
    <property type="molecule type" value="Genomic_DNA"/>
</dbReference>
<feature type="region of interest" description="Disordered" evidence="3">
    <location>
        <begin position="256"/>
        <end position="305"/>
    </location>
</feature>
<organism evidence="4">
    <name type="scientific">Chromera velia CCMP2878</name>
    <dbReference type="NCBI Taxonomy" id="1169474"/>
    <lineage>
        <taxon>Eukaryota</taxon>
        <taxon>Sar</taxon>
        <taxon>Alveolata</taxon>
        <taxon>Colpodellida</taxon>
        <taxon>Chromeraceae</taxon>
        <taxon>Chromera</taxon>
    </lineage>
</organism>
<dbReference type="GO" id="GO:0031902">
    <property type="term" value="C:late endosome membrane"/>
    <property type="evidence" value="ECO:0007669"/>
    <property type="project" value="UniProtKB-UniRule"/>
</dbReference>
<dbReference type="Pfam" id="PF04157">
    <property type="entry name" value="EAP30"/>
    <property type="match status" value="1"/>
</dbReference>
<dbReference type="PANTHER" id="PTHR13128:SF12">
    <property type="entry name" value="VACUOLAR PROTEIN-SORTING-ASSOCIATED PROTEIN 36"/>
    <property type="match status" value="1"/>
</dbReference>
<dbReference type="VEuPathDB" id="CryptoDB:Cvel_4733"/>
<accession>A0A0G4GHX1</accession>
<dbReference type="GO" id="GO:0043328">
    <property type="term" value="P:protein transport to vacuole involved in ubiquitin-dependent protein catabolic process via the multivesicular body sorting pathway"/>
    <property type="evidence" value="ECO:0007669"/>
    <property type="project" value="UniProtKB-UniRule"/>
</dbReference>
<gene>
    <name evidence="4" type="ORF">Cvel_4733</name>
</gene>